<keyword evidence="6" id="KW-1185">Reference proteome</keyword>
<evidence type="ECO:0000313" key="5">
    <source>
        <dbReference type="EMBL" id="ABQ68421.1"/>
    </source>
</evidence>
<dbReference type="Gene3D" id="3.30.70.920">
    <property type="match status" value="1"/>
</dbReference>
<dbReference type="PROSITE" id="PS50956">
    <property type="entry name" value="HTH_ASNC_2"/>
    <property type="match status" value="1"/>
</dbReference>
<evidence type="ECO:0000256" key="1">
    <source>
        <dbReference type="ARBA" id="ARBA00023015"/>
    </source>
</evidence>
<dbReference type="SUPFAM" id="SSF46785">
    <property type="entry name" value="Winged helix' DNA-binding domain"/>
    <property type="match status" value="1"/>
</dbReference>
<keyword evidence="2" id="KW-0238">DNA-binding</keyword>
<dbReference type="InterPro" id="IPR036388">
    <property type="entry name" value="WH-like_DNA-bd_sf"/>
</dbReference>
<dbReference type="InterPro" id="IPR019887">
    <property type="entry name" value="Tscrpt_reg_AsnC/Lrp_C"/>
</dbReference>
<evidence type="ECO:0000256" key="3">
    <source>
        <dbReference type="ARBA" id="ARBA00023163"/>
    </source>
</evidence>
<dbReference type="EMBL" id="CP000699">
    <property type="protein sequence ID" value="ABQ68421.1"/>
    <property type="molecule type" value="Genomic_DNA"/>
</dbReference>
<dbReference type="InterPro" id="IPR036390">
    <property type="entry name" value="WH_DNA-bd_sf"/>
</dbReference>
<protein>
    <submittedName>
        <fullName evidence="5">Transcriptional regulator, AsnC family</fullName>
    </submittedName>
</protein>
<dbReference type="PROSITE" id="PS00519">
    <property type="entry name" value="HTH_ASNC_1"/>
    <property type="match status" value="1"/>
</dbReference>
<dbReference type="Pfam" id="PF13404">
    <property type="entry name" value="HTH_AsnC-type"/>
    <property type="match status" value="1"/>
</dbReference>
<name>A0A9J9LEU6_RHIWR</name>
<dbReference type="OrthoDB" id="9813313at2"/>
<organism evidence="5 6">
    <name type="scientific">Rhizorhabdus wittichii (strain DSM 6014 / CCUG 31198 / JCM 15750 / NBRC 105917 / EY 4224 / RW1)</name>
    <name type="common">Sphingomonas wittichii</name>
    <dbReference type="NCBI Taxonomy" id="392499"/>
    <lineage>
        <taxon>Bacteria</taxon>
        <taxon>Pseudomonadati</taxon>
        <taxon>Pseudomonadota</taxon>
        <taxon>Alphaproteobacteria</taxon>
        <taxon>Sphingomonadales</taxon>
        <taxon>Sphingomonadaceae</taxon>
        <taxon>Rhizorhabdus</taxon>
    </lineage>
</organism>
<gene>
    <name evidence="5" type="ordered locus">Swit_2062</name>
</gene>
<keyword evidence="3" id="KW-0804">Transcription</keyword>
<dbReference type="GO" id="GO:0005829">
    <property type="term" value="C:cytosol"/>
    <property type="evidence" value="ECO:0007669"/>
    <property type="project" value="TreeGrafter"/>
</dbReference>
<dbReference type="GO" id="GO:0043200">
    <property type="term" value="P:response to amino acid"/>
    <property type="evidence" value="ECO:0007669"/>
    <property type="project" value="TreeGrafter"/>
</dbReference>
<evidence type="ECO:0000256" key="2">
    <source>
        <dbReference type="ARBA" id="ARBA00023125"/>
    </source>
</evidence>
<dbReference type="SUPFAM" id="SSF54909">
    <property type="entry name" value="Dimeric alpha+beta barrel"/>
    <property type="match status" value="1"/>
</dbReference>
<proteinExistence type="predicted"/>
<reference evidence="5 6" key="1">
    <citation type="journal article" date="2010" name="J. Bacteriol.">
        <title>Genome sequence of the dioxin-mineralizing bacterium Sphingomonas wittichii RW1.</title>
        <authorList>
            <person name="Miller T.R."/>
            <person name="Delcher A.L."/>
            <person name="Salzberg S.L."/>
            <person name="Saunders E."/>
            <person name="Detter J.C."/>
            <person name="Halden R.U."/>
        </authorList>
    </citation>
    <scope>NUCLEOTIDE SEQUENCE [LARGE SCALE GENOMIC DNA]</scope>
    <source>
        <strain evidence="6">DSM 6014 / CCUG 31198 / JCM 15750 / NBRC 105917 / EY 4224 / RW1</strain>
    </source>
</reference>
<dbReference type="InterPro" id="IPR000485">
    <property type="entry name" value="AsnC-type_HTH_dom"/>
</dbReference>
<dbReference type="Pfam" id="PF01037">
    <property type="entry name" value="AsnC_trans_reg"/>
    <property type="match status" value="1"/>
</dbReference>
<sequence>MRIDGAATQIGRVNCARAATRARISRMDRIDSKILVELARDASLTSEQLGTRVGLSPSAAHRRVRALEQVGMILGYGARLSRQARGNPSTIYVQVTLADQRQATMMAFEQALERTPQVSEAYLLSGESDYLIKVEIPDDDSYERVHRDILSALPGVQRLVTQVTLRTVIAKE</sequence>
<dbReference type="PANTHER" id="PTHR30154:SF34">
    <property type="entry name" value="TRANSCRIPTIONAL REGULATOR AZLB"/>
    <property type="match status" value="1"/>
</dbReference>
<dbReference type="InterPro" id="IPR019888">
    <property type="entry name" value="Tscrpt_reg_AsnC-like"/>
</dbReference>
<dbReference type="Proteomes" id="UP000001989">
    <property type="component" value="Chromosome"/>
</dbReference>
<evidence type="ECO:0000313" key="6">
    <source>
        <dbReference type="Proteomes" id="UP000001989"/>
    </source>
</evidence>
<dbReference type="InterPro" id="IPR011008">
    <property type="entry name" value="Dimeric_a/b-barrel"/>
</dbReference>
<dbReference type="PRINTS" id="PR00033">
    <property type="entry name" value="HTHASNC"/>
</dbReference>
<keyword evidence="1" id="KW-0805">Transcription regulation</keyword>
<dbReference type="AlphaFoldDB" id="A0A9J9LEU6"/>
<dbReference type="SMART" id="SM00344">
    <property type="entry name" value="HTH_ASNC"/>
    <property type="match status" value="1"/>
</dbReference>
<dbReference type="KEGG" id="swi:Swit_2062"/>
<accession>A0A9J9LEU6</accession>
<dbReference type="Gene3D" id="1.10.10.10">
    <property type="entry name" value="Winged helix-like DNA-binding domain superfamily/Winged helix DNA-binding domain"/>
    <property type="match status" value="1"/>
</dbReference>
<evidence type="ECO:0000259" key="4">
    <source>
        <dbReference type="PROSITE" id="PS50956"/>
    </source>
</evidence>
<feature type="domain" description="HTH asnC-type" evidence="4">
    <location>
        <begin position="27"/>
        <end position="88"/>
    </location>
</feature>
<dbReference type="InterPro" id="IPR019885">
    <property type="entry name" value="Tscrpt_reg_HTH_AsnC-type_CS"/>
</dbReference>
<dbReference type="PANTHER" id="PTHR30154">
    <property type="entry name" value="LEUCINE-RESPONSIVE REGULATORY PROTEIN"/>
    <property type="match status" value="1"/>
</dbReference>
<dbReference type="GO" id="GO:0043565">
    <property type="term" value="F:sequence-specific DNA binding"/>
    <property type="evidence" value="ECO:0007669"/>
    <property type="project" value="InterPro"/>
</dbReference>